<evidence type="ECO:0000256" key="2">
    <source>
        <dbReference type="ARBA" id="ARBA00022598"/>
    </source>
</evidence>
<dbReference type="PANTHER" id="PTHR43024">
    <property type="entry name" value="UDP-N-ACETYLMURAMOYL-TRIPEPTIDE--D-ALANYL-D-ALANINE LIGASE"/>
    <property type="match status" value="1"/>
</dbReference>
<comment type="subcellular location">
    <subcellularLocation>
        <location evidence="10 11">Cytoplasm</location>
    </subcellularLocation>
</comment>
<dbReference type="GO" id="GO:0009252">
    <property type="term" value="P:peptidoglycan biosynthetic process"/>
    <property type="evidence" value="ECO:0007669"/>
    <property type="project" value="UniProtKB-UniRule"/>
</dbReference>
<dbReference type="SUPFAM" id="SSF63418">
    <property type="entry name" value="MurE/MurF N-terminal domain"/>
    <property type="match status" value="1"/>
</dbReference>
<dbReference type="Pfam" id="PF08245">
    <property type="entry name" value="Mur_ligase_M"/>
    <property type="match status" value="1"/>
</dbReference>
<dbReference type="EC" id="6.3.2.10" evidence="10 11"/>
<reference evidence="15 16" key="1">
    <citation type="submission" date="2016-03" db="EMBL/GenBank/DDBJ databases">
        <title>Photobacterium proteolyticum sp. nov. a protease producing bacterium isolated from ocean sediments of Laizhou Bay.</title>
        <authorList>
            <person name="Li Y."/>
        </authorList>
    </citation>
    <scope>NUCLEOTIDE SEQUENCE [LARGE SCALE GENOMIC DNA]</scope>
    <source>
        <strain evidence="15 16">R-40508</strain>
    </source>
</reference>
<dbReference type="InterPro" id="IPR051046">
    <property type="entry name" value="MurCDEF_CellWall_CoF430Synth"/>
</dbReference>
<accession>A0A178KH06</accession>
<evidence type="ECO:0000256" key="11">
    <source>
        <dbReference type="RuleBase" id="RU004136"/>
    </source>
</evidence>
<keyword evidence="1 10" id="KW-0963">Cytoplasm</keyword>
<dbReference type="HAMAP" id="MF_02019">
    <property type="entry name" value="MurF"/>
    <property type="match status" value="1"/>
</dbReference>
<evidence type="ECO:0000256" key="7">
    <source>
        <dbReference type="ARBA" id="ARBA00022984"/>
    </source>
</evidence>
<dbReference type="GO" id="GO:0005524">
    <property type="term" value="F:ATP binding"/>
    <property type="evidence" value="ECO:0007669"/>
    <property type="project" value="UniProtKB-UniRule"/>
</dbReference>
<keyword evidence="16" id="KW-1185">Reference proteome</keyword>
<dbReference type="NCBIfam" id="TIGR01143">
    <property type="entry name" value="murF"/>
    <property type="match status" value="1"/>
</dbReference>
<dbReference type="InterPro" id="IPR013221">
    <property type="entry name" value="Mur_ligase_cen"/>
</dbReference>
<dbReference type="Proteomes" id="UP000078503">
    <property type="component" value="Unassembled WGS sequence"/>
</dbReference>
<keyword evidence="2 10" id="KW-0436">Ligase</keyword>
<keyword evidence="8 10" id="KW-0131">Cell cycle</keyword>
<dbReference type="GO" id="GO:0071555">
    <property type="term" value="P:cell wall organization"/>
    <property type="evidence" value="ECO:0007669"/>
    <property type="project" value="UniProtKB-KW"/>
</dbReference>
<evidence type="ECO:0000256" key="3">
    <source>
        <dbReference type="ARBA" id="ARBA00022618"/>
    </source>
</evidence>
<comment type="function">
    <text evidence="10 11">Involved in cell wall formation. Catalyzes the final step in the synthesis of UDP-N-acetylmuramoyl-pentapeptide, the precursor of murein.</text>
</comment>
<dbReference type="GO" id="GO:0051301">
    <property type="term" value="P:cell division"/>
    <property type="evidence" value="ECO:0007669"/>
    <property type="project" value="UniProtKB-KW"/>
</dbReference>
<dbReference type="UniPathway" id="UPA00219"/>
<dbReference type="InterPro" id="IPR004101">
    <property type="entry name" value="Mur_ligase_C"/>
</dbReference>
<name>A0A178KH06_9GAMM</name>
<evidence type="ECO:0000259" key="12">
    <source>
        <dbReference type="Pfam" id="PF01225"/>
    </source>
</evidence>
<dbReference type="SUPFAM" id="SSF53244">
    <property type="entry name" value="MurD-like peptide ligases, peptide-binding domain"/>
    <property type="match status" value="1"/>
</dbReference>
<organism evidence="15 16">
    <name type="scientific">Photobacterium jeanii</name>
    <dbReference type="NCBI Taxonomy" id="858640"/>
    <lineage>
        <taxon>Bacteria</taxon>
        <taxon>Pseudomonadati</taxon>
        <taxon>Pseudomonadota</taxon>
        <taxon>Gammaproteobacteria</taxon>
        <taxon>Vibrionales</taxon>
        <taxon>Vibrionaceae</taxon>
        <taxon>Photobacterium</taxon>
    </lineage>
</organism>
<protein>
    <recommendedName>
        <fullName evidence="10 11">UDP-N-acetylmuramoyl-tripeptide--D-alanyl-D-alanine ligase</fullName>
        <ecNumber evidence="10 11">6.3.2.10</ecNumber>
    </recommendedName>
    <alternativeName>
        <fullName evidence="10">D-alanyl-D-alanine-adding enzyme</fullName>
    </alternativeName>
</protein>
<gene>
    <name evidence="10 15" type="primary">murF</name>
    <name evidence="15" type="ORF">A3K86_10400</name>
</gene>
<dbReference type="STRING" id="858640.A3K86_10400"/>
<keyword evidence="7 10" id="KW-0573">Peptidoglycan synthesis</keyword>
<dbReference type="Gene3D" id="3.90.190.20">
    <property type="entry name" value="Mur ligase, C-terminal domain"/>
    <property type="match status" value="1"/>
</dbReference>
<evidence type="ECO:0000259" key="13">
    <source>
        <dbReference type="Pfam" id="PF02875"/>
    </source>
</evidence>
<dbReference type="PANTHER" id="PTHR43024:SF1">
    <property type="entry name" value="UDP-N-ACETYLMURAMOYL-TRIPEPTIDE--D-ALANYL-D-ALANINE LIGASE"/>
    <property type="match status" value="1"/>
</dbReference>
<dbReference type="Gene3D" id="3.40.1390.10">
    <property type="entry name" value="MurE/MurF, N-terminal domain"/>
    <property type="match status" value="1"/>
</dbReference>
<evidence type="ECO:0000256" key="9">
    <source>
        <dbReference type="ARBA" id="ARBA00023316"/>
    </source>
</evidence>
<dbReference type="InterPro" id="IPR036615">
    <property type="entry name" value="Mur_ligase_C_dom_sf"/>
</dbReference>
<comment type="similarity">
    <text evidence="10">Belongs to the MurCDEF family. MurF subfamily.</text>
</comment>
<dbReference type="InterPro" id="IPR035911">
    <property type="entry name" value="MurE/MurF_N"/>
</dbReference>
<dbReference type="GO" id="GO:0008766">
    <property type="term" value="F:UDP-N-acetylmuramoylalanyl-D-glutamyl-2,6-diaminopimelate-D-alanyl-D-alanine ligase activity"/>
    <property type="evidence" value="ECO:0007669"/>
    <property type="project" value="RHEA"/>
</dbReference>
<dbReference type="GO" id="GO:0008360">
    <property type="term" value="P:regulation of cell shape"/>
    <property type="evidence" value="ECO:0007669"/>
    <property type="project" value="UniProtKB-KW"/>
</dbReference>
<feature type="domain" description="Mur ligase central" evidence="14">
    <location>
        <begin position="110"/>
        <end position="297"/>
    </location>
</feature>
<keyword evidence="4 10" id="KW-0547">Nucleotide-binding</keyword>
<evidence type="ECO:0000259" key="14">
    <source>
        <dbReference type="Pfam" id="PF08245"/>
    </source>
</evidence>
<dbReference type="InterPro" id="IPR005863">
    <property type="entry name" value="UDP-N-AcMur_synth"/>
</dbReference>
<dbReference type="InterPro" id="IPR036565">
    <property type="entry name" value="Mur-like_cat_sf"/>
</dbReference>
<dbReference type="AlphaFoldDB" id="A0A178KH06"/>
<dbReference type="Gene3D" id="3.40.1190.10">
    <property type="entry name" value="Mur-like, catalytic domain"/>
    <property type="match status" value="1"/>
</dbReference>
<dbReference type="NCBIfam" id="NF008041">
    <property type="entry name" value="PRK10773.1"/>
    <property type="match status" value="1"/>
</dbReference>
<dbReference type="GO" id="GO:0047480">
    <property type="term" value="F:UDP-N-acetylmuramoyl-tripeptide-D-alanyl-D-alanine ligase activity"/>
    <property type="evidence" value="ECO:0007669"/>
    <property type="project" value="UniProtKB-UniRule"/>
</dbReference>
<evidence type="ECO:0000256" key="1">
    <source>
        <dbReference type="ARBA" id="ARBA00022490"/>
    </source>
</evidence>
<evidence type="ECO:0000256" key="5">
    <source>
        <dbReference type="ARBA" id="ARBA00022840"/>
    </source>
</evidence>
<evidence type="ECO:0000256" key="10">
    <source>
        <dbReference type="HAMAP-Rule" id="MF_02019"/>
    </source>
</evidence>
<proteinExistence type="inferred from homology"/>
<evidence type="ECO:0000256" key="6">
    <source>
        <dbReference type="ARBA" id="ARBA00022960"/>
    </source>
</evidence>
<feature type="binding site" evidence="10">
    <location>
        <begin position="111"/>
        <end position="117"/>
    </location>
    <ligand>
        <name>ATP</name>
        <dbReference type="ChEBI" id="CHEBI:30616"/>
    </ligand>
</feature>
<dbReference type="RefSeq" id="WP_068330829.1">
    <property type="nucleotide sequence ID" value="NZ_LVHF01000018.1"/>
</dbReference>
<comment type="caution">
    <text evidence="15">The sequence shown here is derived from an EMBL/GenBank/DDBJ whole genome shotgun (WGS) entry which is preliminary data.</text>
</comment>
<dbReference type="OrthoDB" id="9801978at2"/>
<comment type="catalytic activity">
    <reaction evidence="10 11">
        <text>D-alanyl-D-alanine + UDP-N-acetyl-alpha-D-muramoyl-L-alanyl-gamma-D-glutamyl-meso-2,6-diaminopimelate + ATP = UDP-N-acetyl-alpha-D-muramoyl-L-alanyl-gamma-D-glutamyl-meso-2,6-diaminopimeloyl-D-alanyl-D-alanine + ADP + phosphate + H(+)</text>
        <dbReference type="Rhea" id="RHEA:28374"/>
        <dbReference type="ChEBI" id="CHEBI:15378"/>
        <dbReference type="ChEBI" id="CHEBI:30616"/>
        <dbReference type="ChEBI" id="CHEBI:43474"/>
        <dbReference type="ChEBI" id="CHEBI:57822"/>
        <dbReference type="ChEBI" id="CHEBI:61386"/>
        <dbReference type="ChEBI" id="CHEBI:83905"/>
        <dbReference type="ChEBI" id="CHEBI:456216"/>
        <dbReference type="EC" id="6.3.2.10"/>
    </reaction>
</comment>
<dbReference type="Pfam" id="PF01225">
    <property type="entry name" value="Mur_ligase"/>
    <property type="match status" value="1"/>
</dbReference>
<evidence type="ECO:0000313" key="15">
    <source>
        <dbReference type="EMBL" id="OAN16568.1"/>
    </source>
</evidence>
<sequence>MIDVQLSHLADVLDATLVGDDVTIRTVSTDTRHIEHDGLFIALKGERFDAHDFCDQALENGARALLVSRQLPLAVPQLVVADTRIALGQIGAWVAKTLTETHGLKTVALTGSCGKTTVKEMVAAILEARGKVLATAGNFNNDIGVPLTLLRLTAEHDFAVIELGANHQNEIAYTTNLVKPQAALINNLAAAHLEGFGSLEGVAKAKGEIFEGLPAGGMAVVNLDSHDLSRWSAQLTEQQVVTFSAPQSEADFSASDININSDGRACFTMRTPKGDIPVQLTLAGSHNVANALAAAALSFAMGASLADVAQGLGQVSNVKGRVDITQPYPGLRLIDDTYNASVASVKAAIDLLASFTGLRWFVLGDMAELGEESEQLHREVAEYAMDKGFDAVFTFGKASAVVSELNQGQHFAEKSGLLAAINAQVAQVLKQHQEVTVLAKGARSSRMEDVIAALQENK</sequence>
<keyword evidence="9 10" id="KW-0961">Cell wall biogenesis/degradation</keyword>
<dbReference type="SUPFAM" id="SSF53623">
    <property type="entry name" value="MurD-like peptide ligases, catalytic domain"/>
    <property type="match status" value="1"/>
</dbReference>
<keyword evidence="3 10" id="KW-0132">Cell division</keyword>
<evidence type="ECO:0000256" key="4">
    <source>
        <dbReference type="ARBA" id="ARBA00022741"/>
    </source>
</evidence>
<comment type="pathway">
    <text evidence="10 11">Cell wall biogenesis; peptidoglycan biosynthesis.</text>
</comment>
<feature type="domain" description="Mur ligase N-terminal catalytic" evidence="12">
    <location>
        <begin position="24"/>
        <end position="72"/>
    </location>
</feature>
<dbReference type="EMBL" id="LVHF01000018">
    <property type="protein sequence ID" value="OAN16568.1"/>
    <property type="molecule type" value="Genomic_DNA"/>
</dbReference>
<dbReference type="GO" id="GO:0005737">
    <property type="term" value="C:cytoplasm"/>
    <property type="evidence" value="ECO:0007669"/>
    <property type="project" value="UniProtKB-SubCell"/>
</dbReference>
<keyword evidence="5 10" id="KW-0067">ATP-binding</keyword>
<dbReference type="InterPro" id="IPR000713">
    <property type="entry name" value="Mur_ligase_N"/>
</dbReference>
<dbReference type="Pfam" id="PF02875">
    <property type="entry name" value="Mur_ligase_C"/>
    <property type="match status" value="1"/>
</dbReference>
<evidence type="ECO:0000313" key="16">
    <source>
        <dbReference type="Proteomes" id="UP000078503"/>
    </source>
</evidence>
<feature type="domain" description="Mur ligase C-terminal" evidence="13">
    <location>
        <begin position="320"/>
        <end position="442"/>
    </location>
</feature>
<keyword evidence="6 10" id="KW-0133">Cell shape</keyword>
<evidence type="ECO:0000256" key="8">
    <source>
        <dbReference type="ARBA" id="ARBA00023306"/>
    </source>
</evidence>